<dbReference type="OrthoDB" id="48082at2759"/>
<protein>
    <recommendedName>
        <fullName evidence="1">Helicase-associated domain-containing protein</fullName>
    </recommendedName>
</protein>
<reference evidence="2 3" key="1">
    <citation type="journal article" date="2012" name="Genome Biol.">
        <title>Genome and low-iron response of an oceanic diatom adapted to chronic iron limitation.</title>
        <authorList>
            <person name="Lommer M."/>
            <person name="Specht M."/>
            <person name="Roy A.S."/>
            <person name="Kraemer L."/>
            <person name="Andreson R."/>
            <person name="Gutowska M.A."/>
            <person name="Wolf J."/>
            <person name="Bergner S.V."/>
            <person name="Schilhabel M.B."/>
            <person name="Klostermeier U.C."/>
            <person name="Beiko R.G."/>
            <person name="Rosenstiel P."/>
            <person name="Hippler M."/>
            <person name="Laroche J."/>
        </authorList>
    </citation>
    <scope>NUCLEOTIDE SEQUENCE [LARGE SCALE GENOMIC DNA]</scope>
    <source>
        <strain evidence="2 3">CCMP1005</strain>
    </source>
</reference>
<organism evidence="2 3">
    <name type="scientific">Thalassiosira oceanica</name>
    <name type="common">Marine diatom</name>
    <dbReference type="NCBI Taxonomy" id="159749"/>
    <lineage>
        <taxon>Eukaryota</taxon>
        <taxon>Sar</taxon>
        <taxon>Stramenopiles</taxon>
        <taxon>Ochrophyta</taxon>
        <taxon>Bacillariophyta</taxon>
        <taxon>Coscinodiscophyceae</taxon>
        <taxon>Thalassiosirophycidae</taxon>
        <taxon>Thalassiosirales</taxon>
        <taxon>Thalassiosiraceae</taxon>
        <taxon>Thalassiosira</taxon>
    </lineage>
</organism>
<evidence type="ECO:0000313" key="3">
    <source>
        <dbReference type="Proteomes" id="UP000266841"/>
    </source>
</evidence>
<keyword evidence="3" id="KW-1185">Reference proteome</keyword>
<dbReference type="Gene3D" id="6.10.140.530">
    <property type="match status" value="3"/>
</dbReference>
<dbReference type="eggNOG" id="ENOG502SC1P">
    <property type="taxonomic scope" value="Eukaryota"/>
</dbReference>
<dbReference type="AlphaFoldDB" id="K0SXW3"/>
<accession>K0SXW3</accession>
<dbReference type="PANTHER" id="PTHR33418">
    <property type="entry name" value="HELICASE-ASSOCIATED"/>
    <property type="match status" value="1"/>
</dbReference>
<feature type="domain" description="Helicase-associated" evidence="1">
    <location>
        <begin position="28"/>
        <end position="87"/>
    </location>
</feature>
<feature type="domain" description="Helicase-associated" evidence="1">
    <location>
        <begin position="164"/>
        <end position="220"/>
    </location>
</feature>
<dbReference type="OMA" id="EMWDERY"/>
<name>K0SXW3_THAOC</name>
<dbReference type="Pfam" id="PF03457">
    <property type="entry name" value="HA"/>
    <property type="match status" value="3"/>
</dbReference>
<dbReference type="InterPro" id="IPR005114">
    <property type="entry name" value="Helicase_assoc"/>
</dbReference>
<dbReference type="Proteomes" id="UP000266841">
    <property type="component" value="Unassembled WGS sequence"/>
</dbReference>
<dbReference type="EMBL" id="AGNL01009527">
    <property type="protein sequence ID" value="EJK69804.1"/>
    <property type="molecule type" value="Genomic_DNA"/>
</dbReference>
<gene>
    <name evidence="2" type="ORF">THAOC_08901</name>
</gene>
<comment type="caution">
    <text evidence="2">The sequence shown here is derived from an EMBL/GenBank/DDBJ whole genome shotgun (WGS) entry which is preliminary data.</text>
</comment>
<evidence type="ECO:0000259" key="1">
    <source>
        <dbReference type="Pfam" id="PF03457"/>
    </source>
</evidence>
<dbReference type="PANTHER" id="PTHR33418:SF1">
    <property type="entry name" value="HELICASE-ASSOCIATED DOMAIN-CONTAINING PROTEIN"/>
    <property type="match status" value="1"/>
</dbReference>
<sequence>MTTPGTPLRGQKMADKIQVAPEAYRHKHEEKWNARFKELLGYKSGHGDCNVPYNQGKLGNWVSLQRSAYKAGSLAQDRIDRLSSIGFKWALQDPNVPWKTRFKELVQYKAKHGDCNIPQSQLKLGSWVRNQREVYKKNKLSPDRVDRLNGIGFKWALKEAVATVPWETRFDELVQYKAKHDNCNVPQRQGHLGRWVNTQRDLPENKLSQDRIDRLNDIGFDWTPGKGRPKKRKALPITQELSSLDKESVSLLGENVESVPVVAGTSGFESNRFKDGDCASGPALSLPAISSRSHHNLGKSLTILLSTRARSSQW</sequence>
<proteinExistence type="predicted"/>
<feature type="domain" description="Helicase-associated" evidence="1">
    <location>
        <begin position="97"/>
        <end position="153"/>
    </location>
</feature>
<evidence type="ECO:0000313" key="2">
    <source>
        <dbReference type="EMBL" id="EJK69804.1"/>
    </source>
</evidence>